<protein>
    <submittedName>
        <fullName evidence="2">Uncharacterized protein</fullName>
    </submittedName>
</protein>
<evidence type="ECO:0000313" key="2">
    <source>
        <dbReference type="EMBL" id="KJL27957.1"/>
    </source>
</evidence>
<feature type="compositionally biased region" description="Basic and acidic residues" evidence="1">
    <location>
        <begin position="8"/>
        <end position="17"/>
    </location>
</feature>
<feature type="region of interest" description="Disordered" evidence="1">
    <location>
        <begin position="1"/>
        <end position="43"/>
    </location>
</feature>
<gene>
    <name evidence="2" type="ORF">RS83_03018</name>
</gene>
<dbReference type="AlphaFoldDB" id="A0A0F0L465"/>
<proteinExistence type="predicted"/>
<sequence>MGGGEPEPDNRSAHTDDRDDIDEPRRQLQPMNVVNAHFTSSKH</sequence>
<comment type="caution">
    <text evidence="2">The sequence shown here is derived from an EMBL/GenBank/DDBJ whole genome shotgun (WGS) entry which is preliminary data.</text>
</comment>
<name>A0A0F0L465_9MICO</name>
<evidence type="ECO:0000313" key="3">
    <source>
        <dbReference type="Proteomes" id="UP000033640"/>
    </source>
</evidence>
<dbReference type="Proteomes" id="UP000033640">
    <property type="component" value="Unassembled WGS sequence"/>
</dbReference>
<reference evidence="2 3" key="1">
    <citation type="submission" date="2015-02" db="EMBL/GenBank/DDBJ databases">
        <title>Draft genome sequences of ten Microbacterium spp. with emphasis on heavy metal contaminated environments.</title>
        <authorList>
            <person name="Corretto E."/>
        </authorList>
    </citation>
    <scope>NUCLEOTIDE SEQUENCE [LARGE SCALE GENOMIC DNA]</scope>
    <source>
        <strain evidence="2 3">BEL4b</strain>
    </source>
</reference>
<evidence type="ECO:0000256" key="1">
    <source>
        <dbReference type="SAM" id="MobiDB-lite"/>
    </source>
</evidence>
<organism evidence="2 3">
    <name type="scientific">Microbacterium oxydans</name>
    <dbReference type="NCBI Taxonomy" id="82380"/>
    <lineage>
        <taxon>Bacteria</taxon>
        <taxon>Bacillati</taxon>
        <taxon>Actinomycetota</taxon>
        <taxon>Actinomycetes</taxon>
        <taxon>Micrococcales</taxon>
        <taxon>Microbacteriaceae</taxon>
        <taxon>Microbacterium</taxon>
    </lineage>
</organism>
<dbReference type="PATRIC" id="fig|82380.11.peg.3053"/>
<accession>A0A0F0L465</accession>
<dbReference type="EMBL" id="JYIW01000026">
    <property type="protein sequence ID" value="KJL27957.1"/>
    <property type="molecule type" value="Genomic_DNA"/>
</dbReference>